<evidence type="ECO:0000313" key="2">
    <source>
        <dbReference type="Proteomes" id="UP000199323"/>
    </source>
</evidence>
<protein>
    <submittedName>
        <fullName evidence="1">Uncharacterized protein</fullName>
    </submittedName>
</protein>
<sequence length="246" mass="26895">MTAAPTGPNRSGIPYITLRDGERDVSDRDLALRPGPRGLRLAYDDETDADRGLHGVLLTRDTQNRGPDGWPTGKPQWKHNHAARQRQCMRELLCHYCTGQPSRTERGTLFLDVAGPASRAKPRWPEGTITSQPPLCLEHAAEAADRCRHGARHGGFTALRALEARPFGVHGTVYQVTGLLGVTAVDLPKPLQHVPVPYTRQARFMTLAAQYAVQLHGVTEVDLNHELAALDPTPAPTAGAGHRRAR</sequence>
<proteinExistence type="predicted"/>
<dbReference type="RefSeq" id="WP_093717224.1">
    <property type="nucleotide sequence ID" value="NZ_FONG01000027.1"/>
</dbReference>
<reference evidence="1 2" key="1">
    <citation type="submission" date="2016-10" db="EMBL/GenBank/DDBJ databases">
        <authorList>
            <person name="de Groot N.N."/>
        </authorList>
    </citation>
    <scope>NUCLEOTIDE SEQUENCE [LARGE SCALE GENOMIC DNA]</scope>
    <source>
        <strain evidence="1 2">CGMCC 4.3510</strain>
    </source>
</reference>
<accession>A0A1I2L9S5</accession>
<name>A0A1I2L9S5_9ACTN</name>
<dbReference type="STRING" id="380248.SAMN05216251_12754"/>
<gene>
    <name evidence="1" type="ORF">SAMN05216251_12754</name>
</gene>
<evidence type="ECO:0000313" key="1">
    <source>
        <dbReference type="EMBL" id="SFF75209.1"/>
    </source>
</evidence>
<dbReference type="Proteomes" id="UP000199323">
    <property type="component" value="Unassembled WGS sequence"/>
</dbReference>
<organism evidence="1 2">
    <name type="scientific">Actinacidiphila alni</name>
    <dbReference type="NCBI Taxonomy" id="380248"/>
    <lineage>
        <taxon>Bacteria</taxon>
        <taxon>Bacillati</taxon>
        <taxon>Actinomycetota</taxon>
        <taxon>Actinomycetes</taxon>
        <taxon>Kitasatosporales</taxon>
        <taxon>Streptomycetaceae</taxon>
        <taxon>Actinacidiphila</taxon>
    </lineage>
</organism>
<dbReference type="EMBL" id="FONG01000027">
    <property type="protein sequence ID" value="SFF75209.1"/>
    <property type="molecule type" value="Genomic_DNA"/>
</dbReference>
<keyword evidence="2" id="KW-1185">Reference proteome</keyword>
<dbReference type="OrthoDB" id="3689934at2"/>
<dbReference type="AlphaFoldDB" id="A0A1I2L9S5"/>